<evidence type="ECO:0000313" key="2">
    <source>
        <dbReference type="EMBL" id="MDP9837013.1"/>
    </source>
</evidence>
<dbReference type="Gene3D" id="2.40.33.20">
    <property type="entry name" value="PK beta-barrel domain-like"/>
    <property type="match status" value="1"/>
</dbReference>
<feature type="domain" description="MOSC" evidence="1">
    <location>
        <begin position="26"/>
        <end position="161"/>
    </location>
</feature>
<dbReference type="InterPro" id="IPR052353">
    <property type="entry name" value="Benzoxazolinone_Detox_Enz"/>
</dbReference>
<dbReference type="Proteomes" id="UP001241472">
    <property type="component" value="Unassembled WGS sequence"/>
</dbReference>
<evidence type="ECO:0000259" key="1">
    <source>
        <dbReference type="PROSITE" id="PS51340"/>
    </source>
</evidence>
<keyword evidence="3" id="KW-1185">Reference proteome</keyword>
<organism evidence="2 3">
    <name type="scientific">Neorhizobium huautlense</name>
    <dbReference type="NCBI Taxonomy" id="67774"/>
    <lineage>
        <taxon>Bacteria</taxon>
        <taxon>Pseudomonadati</taxon>
        <taxon>Pseudomonadota</taxon>
        <taxon>Alphaproteobacteria</taxon>
        <taxon>Hyphomicrobiales</taxon>
        <taxon>Rhizobiaceae</taxon>
        <taxon>Rhizobium/Agrobacterium group</taxon>
        <taxon>Neorhizobium</taxon>
    </lineage>
</organism>
<name>A0ABT9PRC5_9HYPH</name>
<dbReference type="EMBL" id="JAUSRF010000005">
    <property type="protein sequence ID" value="MDP9837013.1"/>
    <property type="molecule type" value="Genomic_DNA"/>
</dbReference>
<dbReference type="SUPFAM" id="SSF50800">
    <property type="entry name" value="PK beta-barrel domain-like"/>
    <property type="match status" value="1"/>
</dbReference>
<comment type="caution">
    <text evidence="2">The sequence shown here is derived from an EMBL/GenBank/DDBJ whole genome shotgun (WGS) entry which is preliminary data.</text>
</comment>
<dbReference type="Pfam" id="PF03473">
    <property type="entry name" value="MOSC"/>
    <property type="match status" value="1"/>
</dbReference>
<dbReference type="PANTHER" id="PTHR30212">
    <property type="entry name" value="PROTEIN YIIM"/>
    <property type="match status" value="1"/>
</dbReference>
<sequence length="210" mass="22723">MKLLAVCIGRPEKLAGKSYKTGINKISVKTSVMIDREGLVGDAVCNGKYHGGPEQAVLLEGSLTIDWWSERLGRVLTPGTFGENLVIEGLDNRDVAAGDRFVIGHGLELQATSARTPCGTLAARMGDPSIVKTYRQAMRPSIYCRVLIPGMACAGEVVQHIRHDGAGVPIPEMLEKFGKRLTEADTLRFLEAPIHADMRAAILDGKPARF</sequence>
<dbReference type="PROSITE" id="PS51340">
    <property type="entry name" value="MOSC"/>
    <property type="match status" value="1"/>
</dbReference>
<reference evidence="2 3" key="1">
    <citation type="submission" date="2023-07" db="EMBL/GenBank/DDBJ databases">
        <title>Sorghum-associated microbial communities from plants grown in Nebraska, USA.</title>
        <authorList>
            <person name="Schachtman D."/>
        </authorList>
    </citation>
    <scope>NUCLEOTIDE SEQUENCE [LARGE SCALE GENOMIC DNA]</scope>
    <source>
        <strain evidence="2 3">DS1307</strain>
    </source>
</reference>
<gene>
    <name evidence="2" type="ORF">J2T09_001765</name>
</gene>
<dbReference type="RefSeq" id="WP_306833330.1">
    <property type="nucleotide sequence ID" value="NZ_JAUSRF010000005.1"/>
</dbReference>
<proteinExistence type="predicted"/>
<dbReference type="InterPro" id="IPR005302">
    <property type="entry name" value="MoCF_Sase_C"/>
</dbReference>
<dbReference type="PANTHER" id="PTHR30212:SF2">
    <property type="entry name" value="PROTEIN YIIM"/>
    <property type="match status" value="1"/>
</dbReference>
<dbReference type="InterPro" id="IPR011037">
    <property type="entry name" value="Pyrv_Knase-like_insert_dom_sf"/>
</dbReference>
<protein>
    <submittedName>
        <fullName evidence="2">MOSC domain-containing protein YiiM</fullName>
    </submittedName>
</protein>
<accession>A0ABT9PRC5</accession>
<evidence type="ECO:0000313" key="3">
    <source>
        <dbReference type="Proteomes" id="UP001241472"/>
    </source>
</evidence>